<proteinExistence type="predicted"/>
<evidence type="ECO:0000313" key="1">
    <source>
        <dbReference type="EMBL" id="ESL02686.1"/>
    </source>
</evidence>
<dbReference type="OrthoDB" id="2086691at2"/>
<dbReference type="AlphaFoldDB" id="V2Y4S3"/>
<accession>V2Y4S3</accession>
<dbReference type="HOGENOM" id="CLU_114446_1_0_9"/>
<keyword evidence="2" id="KW-1185">Reference proteome</keyword>
<protein>
    <submittedName>
        <fullName evidence="1">Uncharacterized protein</fullName>
    </submittedName>
</protein>
<evidence type="ECO:0000313" key="2">
    <source>
        <dbReference type="Proteomes" id="UP000018227"/>
    </source>
</evidence>
<reference evidence="1 2" key="1">
    <citation type="submission" date="2013-06" db="EMBL/GenBank/DDBJ databases">
        <authorList>
            <person name="Weinstock G."/>
            <person name="Sodergren E."/>
            <person name="Clifton S."/>
            <person name="Fulton L."/>
            <person name="Fulton B."/>
            <person name="Courtney L."/>
            <person name="Fronick C."/>
            <person name="Harrison M."/>
            <person name="Strong C."/>
            <person name="Farmer C."/>
            <person name="Delahaunty K."/>
            <person name="Markovic C."/>
            <person name="Hall O."/>
            <person name="Minx P."/>
            <person name="Tomlinson C."/>
            <person name="Mitreva M."/>
            <person name="Nelson J."/>
            <person name="Hou S."/>
            <person name="Wollam A."/>
            <person name="Pepin K.H."/>
            <person name="Johnson M."/>
            <person name="Bhonagiri V."/>
            <person name="Nash W.E."/>
            <person name="Warren W."/>
            <person name="Chinwalla A."/>
            <person name="Mardis E.R."/>
            <person name="Wilson R.K."/>
        </authorList>
    </citation>
    <scope>NUCLEOTIDE SEQUENCE [LARGE SCALE GENOMIC DNA]</scope>
    <source>
        <strain evidence="1 2">ATCC 51271</strain>
    </source>
</reference>
<dbReference type="eggNOG" id="ENOG50332GR">
    <property type="taxonomic scope" value="Bacteria"/>
</dbReference>
<gene>
    <name evidence="1" type="ORF">GCWU0000282_001556</name>
</gene>
<dbReference type="EMBL" id="ACIL03000013">
    <property type="protein sequence ID" value="ESL02686.1"/>
    <property type="molecule type" value="Genomic_DNA"/>
</dbReference>
<comment type="caution">
    <text evidence="1">The sequence shown here is derived from an EMBL/GenBank/DDBJ whole genome shotgun (WGS) entry which is preliminary data.</text>
</comment>
<name>V2Y4S3_9FIRM</name>
<sequence length="152" mass="17370">MGVTSARKIYISEAFRTSIIAVDSYSSIDFCGKLYNPFYKQCVQIKSFQQLIKELDTLMDEIGCPMSSMEKRTFTKNSNGTERPMLLADGSEAAKGKLATFAIRIQYRNNASWQGRIKWIEGDAEECFRSVLELFWLIDSAMKTEESEETEN</sequence>
<organism evidence="1 2">
    <name type="scientific">Catonella morbi ATCC 51271</name>
    <dbReference type="NCBI Taxonomy" id="592026"/>
    <lineage>
        <taxon>Bacteria</taxon>
        <taxon>Bacillati</taxon>
        <taxon>Bacillota</taxon>
        <taxon>Clostridia</taxon>
        <taxon>Lachnospirales</taxon>
        <taxon>Lachnospiraceae</taxon>
        <taxon>Catonella</taxon>
    </lineage>
</organism>
<dbReference type="RefSeq" id="WP_023354428.1">
    <property type="nucleotide sequence ID" value="NZ_KI535368.1"/>
</dbReference>
<dbReference type="Proteomes" id="UP000018227">
    <property type="component" value="Unassembled WGS sequence"/>
</dbReference>
<dbReference type="STRING" id="592026.GCWU0000282_001556"/>